<evidence type="ECO:0000256" key="10">
    <source>
        <dbReference type="ARBA" id="ARBA00045588"/>
    </source>
</evidence>
<dbReference type="GO" id="GO:0012505">
    <property type="term" value="C:endomembrane system"/>
    <property type="evidence" value="ECO:0007669"/>
    <property type="project" value="UniProtKB-SubCell"/>
</dbReference>
<feature type="domain" description="Amino acid transporter transmembrane" evidence="13">
    <location>
        <begin position="393"/>
        <end position="508"/>
    </location>
</feature>
<reference evidence="15" key="1">
    <citation type="journal article" date="2019" name="Gigascience">
        <title>De novo genome assembly of the endangered Acer yangbiense, a plant species with extremely small populations endemic to Yunnan Province, China.</title>
        <authorList>
            <person name="Yang J."/>
            <person name="Wariss H.M."/>
            <person name="Tao L."/>
            <person name="Zhang R."/>
            <person name="Yun Q."/>
            <person name="Hollingsworth P."/>
            <person name="Dao Z."/>
            <person name="Luo G."/>
            <person name="Guo H."/>
            <person name="Ma Y."/>
            <person name="Sun W."/>
        </authorList>
    </citation>
    <scope>NUCLEOTIDE SEQUENCE [LARGE SCALE GENOMIC DNA]</scope>
    <source>
        <strain evidence="15">cv. br00</strain>
    </source>
</reference>
<feature type="transmembrane region" description="Helical" evidence="12">
    <location>
        <begin position="480"/>
        <end position="501"/>
    </location>
</feature>
<feature type="transmembrane region" description="Helical" evidence="12">
    <location>
        <begin position="188"/>
        <end position="210"/>
    </location>
</feature>
<gene>
    <name evidence="14" type="ORF">DKX38_012172</name>
</gene>
<evidence type="ECO:0000256" key="12">
    <source>
        <dbReference type="SAM" id="Phobius"/>
    </source>
</evidence>
<keyword evidence="7 12" id="KW-1133">Transmembrane helix</keyword>
<dbReference type="AlphaFoldDB" id="A0A5N5LN23"/>
<dbReference type="InterPro" id="IPR013057">
    <property type="entry name" value="AA_transpt_TM"/>
</dbReference>
<dbReference type="GO" id="GO:0015293">
    <property type="term" value="F:symporter activity"/>
    <property type="evidence" value="ECO:0007669"/>
    <property type="project" value="UniProtKB-KW"/>
</dbReference>
<evidence type="ECO:0000256" key="5">
    <source>
        <dbReference type="ARBA" id="ARBA00022847"/>
    </source>
</evidence>
<keyword evidence="9" id="KW-0927">Auxin signaling pathway</keyword>
<dbReference type="EMBL" id="VDCV01000008">
    <property type="protein sequence ID" value="KAB5544060.1"/>
    <property type="molecule type" value="Genomic_DNA"/>
</dbReference>
<dbReference type="Pfam" id="PF01490">
    <property type="entry name" value="Aa_trans"/>
    <property type="match status" value="2"/>
</dbReference>
<keyword evidence="8 12" id="KW-0472">Membrane</keyword>
<comment type="similarity">
    <text evidence="2">Belongs to the amino acid/polyamine transporter 2 family. Amino acid/auxin permease (AAAP) (TC 2.A.18.1) subfamily.</text>
</comment>
<feature type="transmembrane region" description="Helical" evidence="12">
    <location>
        <begin position="316"/>
        <end position="338"/>
    </location>
</feature>
<dbReference type="GO" id="GO:0006865">
    <property type="term" value="P:amino acid transport"/>
    <property type="evidence" value="ECO:0007669"/>
    <property type="project" value="UniProtKB-KW"/>
</dbReference>
<feature type="domain" description="Amino acid transporter transmembrane" evidence="13">
    <location>
        <begin position="37"/>
        <end position="332"/>
    </location>
</feature>
<evidence type="ECO:0000313" key="15">
    <source>
        <dbReference type="Proteomes" id="UP000326939"/>
    </source>
</evidence>
<evidence type="ECO:0000259" key="13">
    <source>
        <dbReference type="Pfam" id="PF01490"/>
    </source>
</evidence>
<evidence type="ECO:0000256" key="9">
    <source>
        <dbReference type="ARBA" id="ARBA00023294"/>
    </source>
</evidence>
<evidence type="ECO:0000256" key="6">
    <source>
        <dbReference type="ARBA" id="ARBA00022970"/>
    </source>
</evidence>
<comment type="caution">
    <text evidence="14">The sequence shown here is derived from an EMBL/GenBank/DDBJ whole genome shotgun (WGS) entry which is preliminary data.</text>
</comment>
<protein>
    <recommendedName>
        <fullName evidence="13">Amino acid transporter transmembrane domain-containing protein</fullName>
    </recommendedName>
</protein>
<feature type="transmembrane region" description="Helical" evidence="12">
    <location>
        <begin position="130"/>
        <end position="153"/>
    </location>
</feature>
<feature type="transmembrane region" description="Helical" evidence="12">
    <location>
        <begin position="159"/>
        <end position="176"/>
    </location>
</feature>
<keyword evidence="4 12" id="KW-0812">Transmembrane</keyword>
<dbReference type="Proteomes" id="UP000326939">
    <property type="component" value="Chromosome 8"/>
</dbReference>
<proteinExistence type="inferred from homology"/>
<keyword evidence="6" id="KW-0029">Amino-acid transport</keyword>
<feature type="region of interest" description="Disordered" evidence="11">
    <location>
        <begin position="1"/>
        <end position="20"/>
    </location>
</feature>
<keyword evidence="5" id="KW-0769">Symport</keyword>
<accession>A0A5N5LN23</accession>
<dbReference type="PANTHER" id="PTHR48017">
    <property type="entry name" value="OS05G0424000 PROTEIN-RELATED"/>
    <property type="match status" value="1"/>
</dbReference>
<name>A0A5N5LN23_9ROSI</name>
<keyword evidence="3" id="KW-0813">Transport</keyword>
<feature type="transmembrane region" description="Helical" evidence="12">
    <location>
        <begin position="230"/>
        <end position="249"/>
    </location>
</feature>
<dbReference type="GO" id="GO:0009734">
    <property type="term" value="P:auxin-activated signaling pathway"/>
    <property type="evidence" value="ECO:0007669"/>
    <property type="project" value="UniProtKB-KW"/>
</dbReference>
<sequence length="520" mass="57014">MGTLHPTSEEVSEIDYQEGTSSSEQLDAGALFVLKSRGSWLHCGYHLTTSIVAPSLLSLPYALSLMGWFPGVLCLILAALVTFYSYNLLSLVLEHHAQLGRRQLRFRVMAEDILGPAWGRYFVGPIQFGVCYGSVIACILLGGQSLKFIYLLSTPKGSIQLYGFVSIFGILMLVLAQIPSFHSLRHISLVSLVLALAYSACTTAGSVHIGNSKNAPPKDYSIDGIMQNRVFGAFSAISIIATTYGNGIIPEIQVFFVPQATVAPPVEGKMFKGLLVCYAVIIMTFFSVAISGYWAFGNQTKGVILMNFVVDEKPSLPTWVLLMTNVFTLLQVAAVSVFSYKNKVKPTSTYYTFLAKHLSLQLQMGGLEHYFTEIAGVLNYTSCCDLIRMPRFVQVYLQPTNDVFERKFSDAKSDQFSIRNAVPRLVFRSLSVIIATAVAAMFPFFGDINAVIGAFGFIPLDFILPVIFYNVTFKPSKKGLMFWGNTAIAIICSAVGVLGAISSIRQIILDANTYSLFANV</sequence>
<evidence type="ECO:0000256" key="8">
    <source>
        <dbReference type="ARBA" id="ARBA00023136"/>
    </source>
</evidence>
<evidence type="ECO:0000256" key="4">
    <source>
        <dbReference type="ARBA" id="ARBA00022692"/>
    </source>
</evidence>
<comment type="function">
    <text evidence="10">Carrier protein involved in proton-driven auxin influx. Mediates the formation of auxin gradient from developing leaves (site of auxin biosynthesis) to tips by contributing to the loading of auxin in vascular tissues and facilitating acropetal (base to tip) auxin transport within inner tissues of the root apex, and basipetal (tip to base) auxin transport within outer tissues of the root apex. May be involved in lateral roots and nodules formation.</text>
</comment>
<keyword evidence="15" id="KW-1185">Reference proteome</keyword>
<feature type="transmembrane region" description="Helical" evidence="12">
    <location>
        <begin position="68"/>
        <end position="93"/>
    </location>
</feature>
<evidence type="ECO:0000256" key="7">
    <source>
        <dbReference type="ARBA" id="ARBA00022989"/>
    </source>
</evidence>
<evidence type="ECO:0000256" key="11">
    <source>
        <dbReference type="SAM" id="MobiDB-lite"/>
    </source>
</evidence>
<feature type="transmembrane region" description="Helical" evidence="12">
    <location>
        <begin position="270"/>
        <end position="296"/>
    </location>
</feature>
<organism evidence="14 15">
    <name type="scientific">Salix brachista</name>
    <dbReference type="NCBI Taxonomy" id="2182728"/>
    <lineage>
        <taxon>Eukaryota</taxon>
        <taxon>Viridiplantae</taxon>
        <taxon>Streptophyta</taxon>
        <taxon>Embryophyta</taxon>
        <taxon>Tracheophyta</taxon>
        <taxon>Spermatophyta</taxon>
        <taxon>Magnoliopsida</taxon>
        <taxon>eudicotyledons</taxon>
        <taxon>Gunneridae</taxon>
        <taxon>Pentapetalae</taxon>
        <taxon>rosids</taxon>
        <taxon>fabids</taxon>
        <taxon>Malpighiales</taxon>
        <taxon>Salicaceae</taxon>
        <taxon>Saliceae</taxon>
        <taxon>Salix</taxon>
    </lineage>
</organism>
<comment type="subcellular location">
    <subcellularLocation>
        <location evidence="1">Endomembrane system</location>
        <topology evidence="1">Multi-pass membrane protein</topology>
    </subcellularLocation>
</comment>
<evidence type="ECO:0000256" key="3">
    <source>
        <dbReference type="ARBA" id="ARBA00022448"/>
    </source>
</evidence>
<feature type="transmembrane region" description="Helical" evidence="12">
    <location>
        <begin position="451"/>
        <end position="473"/>
    </location>
</feature>
<feature type="transmembrane region" description="Helical" evidence="12">
    <location>
        <begin position="425"/>
        <end position="445"/>
    </location>
</feature>
<evidence type="ECO:0000313" key="14">
    <source>
        <dbReference type="EMBL" id="KAB5544060.1"/>
    </source>
</evidence>
<evidence type="ECO:0000256" key="1">
    <source>
        <dbReference type="ARBA" id="ARBA00004127"/>
    </source>
</evidence>
<evidence type="ECO:0000256" key="2">
    <source>
        <dbReference type="ARBA" id="ARBA00005590"/>
    </source>
</evidence>